<dbReference type="AlphaFoldDB" id="A0ABD3QKQ6"/>
<dbReference type="Proteomes" id="UP001530400">
    <property type="component" value="Unassembled WGS sequence"/>
</dbReference>
<keyword evidence="3" id="KW-1185">Reference proteome</keyword>
<proteinExistence type="predicted"/>
<gene>
    <name evidence="2" type="ORF">ACHAWO_000183</name>
</gene>
<feature type="compositionally biased region" description="Low complexity" evidence="1">
    <location>
        <begin position="152"/>
        <end position="164"/>
    </location>
</feature>
<feature type="compositionally biased region" description="Low complexity" evidence="1">
    <location>
        <begin position="288"/>
        <end position="297"/>
    </location>
</feature>
<sequence length="402" mass="43028">MNAVATMNTNSSKLPEQVSLYRAVTADTSQICDGRDLDKLRSSLNRRKIVEPVDDGHDGDALNLRVHKVHGGEDIVDSKVLSGYQPRARRDGCSDPAGSSQDGSRDVSSADGSGSTTHRRSSRPPQDDAAPVERRKAVSPPKLRKSRRHHSSLTSTASTSTDALNISLRKGQPARRHSITGTTLITSPYISEPSKYGTNTSRRTQSLHSEGSTIDDSLGSSARSSNAVKMRRKSEPHHRDAEFNLRLSSIMKQPKYSTGNYSVIGGDSSTATNSPCSSPPASEDFNDTSSAAAASTSPDHFSRLLDISNHRFNLDKLGLTSSLTLPSSAREGRTTFIPLLQGLDEQSSTTATAATNSCTADTAATSSSTVASSEEEGGEAWLPKGVEFCSSMEVYVFKPYVS</sequence>
<comment type="caution">
    <text evidence="2">The sequence shown here is derived from an EMBL/GenBank/DDBJ whole genome shotgun (WGS) entry which is preliminary data.</text>
</comment>
<feature type="compositionally biased region" description="Basic residues" evidence="1">
    <location>
        <begin position="142"/>
        <end position="151"/>
    </location>
</feature>
<reference evidence="2 3" key="1">
    <citation type="submission" date="2024-10" db="EMBL/GenBank/DDBJ databases">
        <title>Updated reference genomes for cyclostephanoid diatoms.</title>
        <authorList>
            <person name="Roberts W.R."/>
            <person name="Alverson A.J."/>
        </authorList>
    </citation>
    <scope>NUCLEOTIDE SEQUENCE [LARGE SCALE GENOMIC DNA]</scope>
    <source>
        <strain evidence="2 3">AJA010-31</strain>
    </source>
</reference>
<protein>
    <submittedName>
        <fullName evidence="2">Uncharacterized protein</fullName>
    </submittedName>
</protein>
<organism evidence="2 3">
    <name type="scientific">Cyclotella atomus</name>
    <dbReference type="NCBI Taxonomy" id="382360"/>
    <lineage>
        <taxon>Eukaryota</taxon>
        <taxon>Sar</taxon>
        <taxon>Stramenopiles</taxon>
        <taxon>Ochrophyta</taxon>
        <taxon>Bacillariophyta</taxon>
        <taxon>Coscinodiscophyceae</taxon>
        <taxon>Thalassiosirophycidae</taxon>
        <taxon>Stephanodiscales</taxon>
        <taxon>Stephanodiscaceae</taxon>
        <taxon>Cyclotella</taxon>
    </lineage>
</organism>
<feature type="compositionally biased region" description="Polar residues" evidence="1">
    <location>
        <begin position="97"/>
        <end position="111"/>
    </location>
</feature>
<evidence type="ECO:0000256" key="1">
    <source>
        <dbReference type="SAM" id="MobiDB-lite"/>
    </source>
</evidence>
<feature type="compositionally biased region" description="Polar residues" evidence="1">
    <location>
        <begin position="196"/>
        <end position="227"/>
    </location>
</feature>
<feature type="region of interest" description="Disordered" evidence="1">
    <location>
        <begin position="269"/>
        <end position="297"/>
    </location>
</feature>
<evidence type="ECO:0000313" key="2">
    <source>
        <dbReference type="EMBL" id="KAL3800503.1"/>
    </source>
</evidence>
<name>A0ABD3QKQ6_9STRA</name>
<accession>A0ABD3QKQ6</accession>
<feature type="compositionally biased region" description="Polar residues" evidence="1">
    <location>
        <begin position="179"/>
        <end position="189"/>
    </location>
</feature>
<feature type="compositionally biased region" description="Polar residues" evidence="1">
    <location>
        <begin position="269"/>
        <end position="280"/>
    </location>
</feature>
<evidence type="ECO:0000313" key="3">
    <source>
        <dbReference type="Proteomes" id="UP001530400"/>
    </source>
</evidence>
<dbReference type="EMBL" id="JALLPJ020000157">
    <property type="protein sequence ID" value="KAL3800503.1"/>
    <property type="molecule type" value="Genomic_DNA"/>
</dbReference>
<feature type="region of interest" description="Disordered" evidence="1">
    <location>
        <begin position="79"/>
        <end position="244"/>
    </location>
</feature>